<dbReference type="OrthoDB" id="8996992at2759"/>
<evidence type="ECO:0000313" key="1">
    <source>
        <dbReference type="EMBL" id="KAJ7325302.1"/>
    </source>
</evidence>
<name>A0A9Q1B165_9SAUR</name>
<proteinExistence type="predicted"/>
<protein>
    <submittedName>
        <fullName evidence="1">Uncharacterized protein</fullName>
    </submittedName>
</protein>
<comment type="caution">
    <text evidence="1">The sequence shown here is derived from an EMBL/GenBank/DDBJ whole genome shotgun (WGS) entry which is preliminary data.</text>
</comment>
<dbReference type="AlphaFoldDB" id="A0A9Q1B165"/>
<keyword evidence="2" id="KW-1185">Reference proteome</keyword>
<feature type="non-terminal residue" evidence="1">
    <location>
        <position position="1"/>
    </location>
</feature>
<dbReference type="EMBL" id="JAPFRF010000008">
    <property type="protein sequence ID" value="KAJ7325302.1"/>
    <property type="molecule type" value="Genomic_DNA"/>
</dbReference>
<gene>
    <name evidence="1" type="ORF">JRQ81_018322</name>
</gene>
<sequence>IKKSRHLHQGCSFSFPNTSHSKPMFFQACPEHCHGKDCASFCFCGAGRCDQVLLFTKPKWTKCYLPSARRNSTVCVQMLPISSLGMPTYIGRMHFQKPWKTTANQCKPVSCNLVPPRYFVSELFPPDYAPGKYDSDCQLECPSQNNGICKKFTGCCQSAESSYGHSCESECKPEKCGPDCIHSAMPVCPQITMKCME</sequence>
<evidence type="ECO:0000313" key="2">
    <source>
        <dbReference type="Proteomes" id="UP001142489"/>
    </source>
</evidence>
<organism evidence="1 2">
    <name type="scientific">Phrynocephalus forsythii</name>
    <dbReference type="NCBI Taxonomy" id="171643"/>
    <lineage>
        <taxon>Eukaryota</taxon>
        <taxon>Metazoa</taxon>
        <taxon>Chordata</taxon>
        <taxon>Craniata</taxon>
        <taxon>Vertebrata</taxon>
        <taxon>Euteleostomi</taxon>
        <taxon>Lepidosauria</taxon>
        <taxon>Squamata</taxon>
        <taxon>Bifurcata</taxon>
        <taxon>Unidentata</taxon>
        <taxon>Episquamata</taxon>
        <taxon>Toxicofera</taxon>
        <taxon>Iguania</taxon>
        <taxon>Acrodonta</taxon>
        <taxon>Agamidae</taxon>
        <taxon>Agaminae</taxon>
        <taxon>Phrynocephalus</taxon>
    </lineage>
</organism>
<dbReference type="Proteomes" id="UP001142489">
    <property type="component" value="Unassembled WGS sequence"/>
</dbReference>
<accession>A0A9Q1B165</accession>
<reference evidence="1" key="1">
    <citation type="journal article" date="2023" name="DNA Res.">
        <title>Chromosome-level genome assembly of Phrynocephalus forsythii using third-generation DNA sequencing and Hi-C analysis.</title>
        <authorList>
            <person name="Qi Y."/>
            <person name="Zhao W."/>
            <person name="Zhao Y."/>
            <person name="Niu C."/>
            <person name="Cao S."/>
            <person name="Zhang Y."/>
        </authorList>
    </citation>
    <scope>NUCLEOTIDE SEQUENCE</scope>
    <source>
        <tissue evidence="1">Muscle</tissue>
    </source>
</reference>